<feature type="region of interest" description="Disordered" evidence="1">
    <location>
        <begin position="8"/>
        <end position="27"/>
    </location>
</feature>
<proteinExistence type="predicted"/>
<evidence type="ECO:0000313" key="3">
    <source>
        <dbReference type="Proteomes" id="UP000262583"/>
    </source>
</evidence>
<protein>
    <submittedName>
        <fullName evidence="2">Uncharacterized protein</fullName>
    </submittedName>
</protein>
<accession>A0A2Z4Y798</accession>
<feature type="compositionally biased region" description="Pro residues" evidence="1">
    <location>
        <begin position="13"/>
        <end position="27"/>
    </location>
</feature>
<reference evidence="2 3" key="1">
    <citation type="submission" date="2018-05" db="EMBL/GenBank/DDBJ databases">
        <title>A metagenomic window into the 2 km-deep terrestrial subsurface aquifer revealed taxonomically and functionally diverse microbial community comprising novel uncultured bacterial lineages.</title>
        <authorList>
            <person name="Kadnikov V.V."/>
            <person name="Mardanov A.V."/>
            <person name="Beletsky A.V."/>
            <person name="Banks D."/>
            <person name="Pimenov N.V."/>
            <person name="Frank Y.A."/>
            <person name="Karnachuk O.V."/>
            <person name="Ravin N.V."/>
        </authorList>
    </citation>
    <scope>NUCLEOTIDE SEQUENCE [LARGE SCALE GENOMIC DNA]</scope>
    <source>
        <strain evidence="2">BY</strain>
    </source>
</reference>
<dbReference type="AlphaFoldDB" id="A0A2Z4Y798"/>
<sequence length="402" mass="44603">MCNCLSAATAPNNPTPTPQPSPTPAPDPCFSVDVCSQPWQPTDGPPITVSGLPAEVPTVEQRCKDPGFTTAEQWASFFGLNIGGSDEDYLVHEWMCWDYTLDQNVTEFCVTEIEDEVTSQWGFCFGGCPVTLTQPGFYCLASQLENPQRTTVYTRDDGTTILLDANAKETTNVLVWVYVSESPVERIPNCIELLEEAPPDEHWRATTTKPILGILGLEVQYHNYTKHYLGTKLGFLASANANCESPVSISTLTSYRGTQFVNRDTSGGLQFEGVDLTVGALDVVEVSVHFTRPSPPEPINVVGRTWTLPAKENKFGLLQLFKPIRYFLVTDRVETYETFLSDQGVWSELLLTSVDEIRNIACEWGEDEDIRPVNNYSGGQIQLQRIKELPVPICDTNQNSAN</sequence>
<organism evidence="2 3">
    <name type="scientific">Sumerlaea chitinivorans</name>
    <dbReference type="NCBI Taxonomy" id="2250252"/>
    <lineage>
        <taxon>Bacteria</taxon>
        <taxon>Candidatus Sumerlaeota</taxon>
        <taxon>Candidatus Sumerlaeia</taxon>
        <taxon>Candidatus Sumerlaeales</taxon>
        <taxon>Candidatus Sumerlaeaceae</taxon>
        <taxon>Candidatus Sumerlaea</taxon>
    </lineage>
</organism>
<dbReference type="Proteomes" id="UP000262583">
    <property type="component" value="Chromosome"/>
</dbReference>
<evidence type="ECO:0000313" key="2">
    <source>
        <dbReference type="EMBL" id="AXA37090.1"/>
    </source>
</evidence>
<name>A0A2Z4Y798_SUMC1</name>
<evidence type="ECO:0000256" key="1">
    <source>
        <dbReference type="SAM" id="MobiDB-lite"/>
    </source>
</evidence>
<dbReference type="EMBL" id="CP030759">
    <property type="protein sequence ID" value="AXA37090.1"/>
    <property type="molecule type" value="Genomic_DNA"/>
</dbReference>
<dbReference type="KEGG" id="schv:BRCON_2313"/>
<gene>
    <name evidence="2" type="ORF">BRCON_2313</name>
</gene>